<dbReference type="SUPFAM" id="SSF53098">
    <property type="entry name" value="Ribonuclease H-like"/>
    <property type="match status" value="1"/>
</dbReference>
<protein>
    <recommendedName>
        <fullName evidence="1">HAT C-terminal dimerisation domain-containing protein</fullName>
    </recommendedName>
</protein>
<feature type="domain" description="HAT C-terminal dimerisation" evidence="1">
    <location>
        <begin position="217"/>
        <end position="285"/>
    </location>
</feature>
<keyword evidence="3" id="KW-1185">Reference proteome</keyword>
<dbReference type="Pfam" id="PF05699">
    <property type="entry name" value="Dimer_Tnp_hAT"/>
    <property type="match status" value="1"/>
</dbReference>
<dbReference type="InterPro" id="IPR008906">
    <property type="entry name" value="HATC_C_dom"/>
</dbReference>
<comment type="caution">
    <text evidence="2">The sequence shown here is derived from an EMBL/GenBank/DDBJ whole genome shotgun (WGS) entry which is preliminary data.</text>
</comment>
<dbReference type="EMBL" id="QPKB01000008">
    <property type="protein sequence ID" value="RWR90993.1"/>
    <property type="molecule type" value="Genomic_DNA"/>
</dbReference>
<dbReference type="GO" id="GO:0046983">
    <property type="term" value="F:protein dimerization activity"/>
    <property type="evidence" value="ECO:0007669"/>
    <property type="project" value="InterPro"/>
</dbReference>
<dbReference type="InterPro" id="IPR012337">
    <property type="entry name" value="RNaseH-like_sf"/>
</dbReference>
<dbReference type="AlphaFoldDB" id="A0A3S3NF29"/>
<dbReference type="PANTHER" id="PTHR32166">
    <property type="entry name" value="OSJNBA0013A04.12 PROTEIN"/>
    <property type="match status" value="1"/>
</dbReference>
<reference evidence="2 3" key="1">
    <citation type="journal article" date="2019" name="Nat. Plants">
        <title>Stout camphor tree genome fills gaps in understanding of flowering plant genome evolution.</title>
        <authorList>
            <person name="Chaw S.M."/>
            <person name="Liu Y.C."/>
            <person name="Wu Y.W."/>
            <person name="Wang H.Y."/>
            <person name="Lin C.I."/>
            <person name="Wu C.S."/>
            <person name="Ke H.M."/>
            <person name="Chang L.Y."/>
            <person name="Hsu C.Y."/>
            <person name="Yang H.T."/>
            <person name="Sudianto E."/>
            <person name="Hsu M.H."/>
            <person name="Wu K.P."/>
            <person name="Wang L.N."/>
            <person name="Leebens-Mack J.H."/>
            <person name="Tsai I.J."/>
        </authorList>
    </citation>
    <scope>NUCLEOTIDE SEQUENCE [LARGE SCALE GENOMIC DNA]</scope>
    <source>
        <strain evidence="3">cv. Chaw 1501</strain>
        <tissue evidence="2">Young leaves</tissue>
    </source>
</reference>
<name>A0A3S3NF29_9MAGN</name>
<evidence type="ECO:0000259" key="1">
    <source>
        <dbReference type="Pfam" id="PF05699"/>
    </source>
</evidence>
<dbReference type="OrthoDB" id="2013475at2759"/>
<sequence length="314" mass="36560">MLEDMSKAHLFPVNASTIETARKITKSIYNHLSVLNLMRREYTNGRELIQPAITRFATNFISLQCLFKYRKELRQMFTSTAWVESNASSTPAGIEITEIILNNTFWKDVEHILKVSEALVVVLRLADSEEKPAMGYVYEAMDRANEVIQKRFKNKDYELYWKIIDCRWENQLHSALHAATYYLNPSFVFSPTFSKHSEVMRDSRFGFGSTAAIRNREKMSPDKWWDRFGNGIHELKKLAIRIFSQCISASGCVRNWSIFKHIHSPKRNRLVHQRLNDLVLVHYNLKLRERDMLKRTGNAASDPISLENINILVG</sequence>
<organism evidence="2 3">
    <name type="scientific">Cinnamomum micranthum f. kanehirae</name>
    <dbReference type="NCBI Taxonomy" id="337451"/>
    <lineage>
        <taxon>Eukaryota</taxon>
        <taxon>Viridiplantae</taxon>
        <taxon>Streptophyta</taxon>
        <taxon>Embryophyta</taxon>
        <taxon>Tracheophyta</taxon>
        <taxon>Spermatophyta</taxon>
        <taxon>Magnoliopsida</taxon>
        <taxon>Magnoliidae</taxon>
        <taxon>Laurales</taxon>
        <taxon>Lauraceae</taxon>
        <taxon>Cinnamomum</taxon>
    </lineage>
</organism>
<gene>
    <name evidence="2" type="ORF">CKAN_02012700</name>
</gene>
<dbReference type="PANTHER" id="PTHR32166:SF122">
    <property type="entry name" value="OS09G0499600 PROTEIN"/>
    <property type="match status" value="1"/>
</dbReference>
<accession>A0A3S3NF29</accession>
<evidence type="ECO:0000313" key="3">
    <source>
        <dbReference type="Proteomes" id="UP000283530"/>
    </source>
</evidence>
<evidence type="ECO:0000313" key="2">
    <source>
        <dbReference type="EMBL" id="RWR90993.1"/>
    </source>
</evidence>
<dbReference type="Proteomes" id="UP000283530">
    <property type="component" value="Unassembled WGS sequence"/>
</dbReference>
<proteinExistence type="predicted"/>